<dbReference type="OrthoDB" id="73653at2759"/>
<evidence type="ECO:0000313" key="2">
    <source>
        <dbReference type="Proteomes" id="UP000054324"/>
    </source>
</evidence>
<dbReference type="GeneID" id="20318774"/>
<evidence type="ECO:0000313" key="1">
    <source>
        <dbReference type="EMBL" id="KER28643.1"/>
    </source>
</evidence>
<reference evidence="1 2" key="1">
    <citation type="submission" date="2013-11" db="EMBL/GenBank/DDBJ databases">
        <title>Opisthorchis viverrini - life in the bile duct.</title>
        <authorList>
            <person name="Young N.D."/>
            <person name="Nagarajan N."/>
            <person name="Lin S.J."/>
            <person name="Korhonen P.K."/>
            <person name="Jex A.R."/>
            <person name="Hall R.S."/>
            <person name="Safavi-Hemami H."/>
            <person name="Kaewkong W."/>
            <person name="Bertrand D."/>
            <person name="Gao S."/>
            <person name="Seet Q."/>
            <person name="Wongkham S."/>
            <person name="Teh B.T."/>
            <person name="Wongkham C."/>
            <person name="Intapan P.M."/>
            <person name="Maleewong W."/>
            <person name="Yang X."/>
            <person name="Hu M."/>
            <person name="Wang Z."/>
            <person name="Hofmann A."/>
            <person name="Sternberg P.W."/>
            <person name="Tan P."/>
            <person name="Wang J."/>
            <person name="Gasser R.B."/>
        </authorList>
    </citation>
    <scope>NUCLEOTIDE SEQUENCE [LARGE SCALE GENOMIC DNA]</scope>
</reference>
<gene>
    <name evidence="1" type="ORF">T265_04592</name>
</gene>
<keyword evidence="2" id="KW-1185">Reference proteome</keyword>
<name>A0A074ZMP0_OPIVI</name>
<dbReference type="RefSeq" id="XP_009167631.1">
    <property type="nucleotide sequence ID" value="XM_009169367.1"/>
</dbReference>
<accession>A0A074ZMP0</accession>
<dbReference type="AlphaFoldDB" id="A0A074ZMP0"/>
<dbReference type="EMBL" id="KL596695">
    <property type="protein sequence ID" value="KER28643.1"/>
    <property type="molecule type" value="Genomic_DNA"/>
</dbReference>
<sequence>MKVVVRTIVQQIRRRKITCNRSSKKKPGVVGEKPSLRLTWNPAESLVYDVLRQLNVLHQAASCFSRYDILKYRDTCIFVMYYS</sequence>
<protein>
    <submittedName>
        <fullName evidence="1">Uncharacterized protein</fullName>
    </submittedName>
</protein>
<proteinExistence type="predicted"/>
<dbReference type="Proteomes" id="UP000054324">
    <property type="component" value="Unassembled WGS sequence"/>
</dbReference>
<organism evidence="1 2">
    <name type="scientific">Opisthorchis viverrini</name>
    <name type="common">Southeast Asian liver fluke</name>
    <dbReference type="NCBI Taxonomy" id="6198"/>
    <lineage>
        <taxon>Eukaryota</taxon>
        <taxon>Metazoa</taxon>
        <taxon>Spiralia</taxon>
        <taxon>Lophotrochozoa</taxon>
        <taxon>Platyhelminthes</taxon>
        <taxon>Trematoda</taxon>
        <taxon>Digenea</taxon>
        <taxon>Opisthorchiida</taxon>
        <taxon>Opisthorchiata</taxon>
        <taxon>Opisthorchiidae</taxon>
        <taxon>Opisthorchis</taxon>
    </lineage>
</organism>
<dbReference type="CTD" id="20318774"/>
<dbReference type="KEGG" id="ovi:T265_04592"/>